<dbReference type="AlphaFoldDB" id="A0A1H9M0V6"/>
<comment type="caution">
    <text evidence="2">The sequence shown here is derived from an EMBL/GenBank/DDBJ whole genome shotgun (WGS) entry which is preliminary data.</text>
</comment>
<protein>
    <submittedName>
        <fullName evidence="2">Methionyl-tRNA formyltransferase</fullName>
    </submittedName>
</protein>
<dbReference type="CDD" id="cd08821">
    <property type="entry name" value="FMT_core_like_1"/>
    <property type="match status" value="1"/>
</dbReference>
<proteinExistence type="predicted"/>
<keyword evidence="2" id="KW-0808">Transferase</keyword>
<organism evidence="2 3">
    <name type="scientific">Lysinibacillus fusiformis</name>
    <dbReference type="NCBI Taxonomy" id="28031"/>
    <lineage>
        <taxon>Bacteria</taxon>
        <taxon>Bacillati</taxon>
        <taxon>Bacillota</taxon>
        <taxon>Bacilli</taxon>
        <taxon>Bacillales</taxon>
        <taxon>Bacillaceae</taxon>
        <taxon>Lysinibacillus</taxon>
    </lineage>
</organism>
<gene>
    <name evidence="2" type="ORF">SAMN02787113_03168</name>
</gene>
<feature type="domain" description="Methionyl-tRNA formyltransferase-like C-terminal" evidence="1">
    <location>
        <begin position="168"/>
        <end position="224"/>
    </location>
</feature>
<reference evidence="2 3" key="1">
    <citation type="submission" date="2016-10" db="EMBL/GenBank/DDBJ databases">
        <authorList>
            <person name="Varghese N."/>
            <person name="Submissions S."/>
        </authorList>
    </citation>
    <scope>NUCLEOTIDE SEQUENCE [LARGE SCALE GENOMIC DNA]</scope>
    <source>
        <strain evidence="2 3">TC-13</strain>
    </source>
</reference>
<dbReference type="SUPFAM" id="SSF53328">
    <property type="entry name" value="Formyltransferase"/>
    <property type="match status" value="1"/>
</dbReference>
<dbReference type="GO" id="GO:0016740">
    <property type="term" value="F:transferase activity"/>
    <property type="evidence" value="ECO:0007669"/>
    <property type="project" value="UniProtKB-KW"/>
</dbReference>
<dbReference type="InterPro" id="IPR049355">
    <property type="entry name" value="Formyl_trans-like_C"/>
</dbReference>
<dbReference type="EMBL" id="FOEL01000011">
    <property type="protein sequence ID" value="SER17314.1"/>
    <property type="molecule type" value="Genomic_DNA"/>
</dbReference>
<evidence type="ECO:0000259" key="1">
    <source>
        <dbReference type="Pfam" id="PF21553"/>
    </source>
</evidence>
<dbReference type="InterPro" id="IPR036477">
    <property type="entry name" value="Formyl_transf_N_sf"/>
</dbReference>
<dbReference type="SUPFAM" id="SSF50486">
    <property type="entry name" value="FMT C-terminal domain-like"/>
    <property type="match status" value="1"/>
</dbReference>
<dbReference type="Proteomes" id="UP000199410">
    <property type="component" value="Unassembled WGS sequence"/>
</dbReference>
<dbReference type="InterPro" id="IPR011034">
    <property type="entry name" value="Formyl_transferase-like_C_sf"/>
</dbReference>
<dbReference type="Gene3D" id="3.40.50.170">
    <property type="entry name" value="Formyl transferase, N-terminal domain"/>
    <property type="match status" value="1"/>
</dbReference>
<evidence type="ECO:0000313" key="2">
    <source>
        <dbReference type="EMBL" id="SER17314.1"/>
    </source>
</evidence>
<accession>A0A1H9M0V6</accession>
<name>A0A1H9M0V6_9BACI</name>
<sequence>MKTRTYIIAANSNRYESIVEQLNEVCNYSKFIFINNNEQLNFPYIESINPKYIFFPHWSYKIPKEIYEKFECIIFHMTDLPFGRGGSPLQNLISRGIYETKMSALRCVEDFDAGPIYLKRPFSLYGNAEEIYLRASKIIVEMIKIIIENELMPIKQVGEATVFNRRKPDESNISHLQSLQEVFDYIRMLDAEGYPTAFLETEILKLEFSRAALKKDHIIADVKIMLKKDGT</sequence>
<dbReference type="Gene3D" id="3.10.25.20">
    <property type="match status" value="1"/>
</dbReference>
<dbReference type="Pfam" id="PF21553">
    <property type="entry name" value="Formyl_trans_C_2"/>
    <property type="match status" value="1"/>
</dbReference>
<evidence type="ECO:0000313" key="3">
    <source>
        <dbReference type="Proteomes" id="UP000199410"/>
    </source>
</evidence>
<dbReference type="RefSeq" id="WP_089986753.1">
    <property type="nucleotide sequence ID" value="NZ_FMVP01000011.1"/>
</dbReference>